<keyword evidence="4 18" id="KW-0813">Transport</keyword>
<dbReference type="Pfam" id="PF00032">
    <property type="entry name" value="Cytochrom_B_C"/>
    <property type="match status" value="1"/>
</dbReference>
<proteinExistence type="inferred from homology"/>
<dbReference type="PIRSF" id="PIRSF038885">
    <property type="entry name" value="COB"/>
    <property type="match status" value="1"/>
</dbReference>
<keyword evidence="7 18" id="KW-0812">Transmembrane</keyword>
<keyword evidence="9" id="KW-0999">Mitochondrion inner membrane</keyword>
<dbReference type="InterPro" id="IPR036150">
    <property type="entry name" value="Cyt_b/b6_C_sf"/>
</dbReference>
<dbReference type="GO" id="GO:0045275">
    <property type="term" value="C:respiratory chain complex III"/>
    <property type="evidence" value="ECO:0007669"/>
    <property type="project" value="InterPro"/>
</dbReference>
<evidence type="ECO:0000256" key="6">
    <source>
        <dbReference type="ARBA" id="ARBA00022660"/>
    </source>
</evidence>
<feature type="transmembrane region" description="Helical" evidence="18">
    <location>
        <begin position="355"/>
        <end position="376"/>
    </location>
</feature>
<dbReference type="SUPFAM" id="SSF81342">
    <property type="entry name" value="Transmembrane di-heme cytochromes"/>
    <property type="match status" value="1"/>
</dbReference>
<dbReference type="InterPro" id="IPR027387">
    <property type="entry name" value="Cytb/b6-like_sf"/>
</dbReference>
<keyword evidence="10 18" id="KW-0249">Electron transport</keyword>
<feature type="domain" description="Cytochrome b/b6 N-terminal region profile" evidence="19">
    <location>
        <begin position="9"/>
        <end position="217"/>
    </location>
</feature>
<evidence type="ECO:0000256" key="5">
    <source>
        <dbReference type="ARBA" id="ARBA00022617"/>
    </source>
</evidence>
<evidence type="ECO:0000256" key="10">
    <source>
        <dbReference type="ARBA" id="ARBA00022982"/>
    </source>
</evidence>
<dbReference type="InterPro" id="IPR016174">
    <property type="entry name" value="Di-haem_cyt_TM"/>
</dbReference>
<evidence type="ECO:0000256" key="12">
    <source>
        <dbReference type="ARBA" id="ARBA00023004"/>
    </source>
</evidence>
<keyword evidence="11 18" id="KW-1133">Transmembrane helix</keyword>
<keyword evidence="8 17" id="KW-0479">Metal-binding</keyword>
<evidence type="ECO:0000256" key="15">
    <source>
        <dbReference type="ARBA" id="ARBA00023136"/>
    </source>
</evidence>
<comment type="subcellular location">
    <subcellularLocation>
        <location evidence="2">Mitochondrion inner membrane</location>
        <topology evidence="2">Multi-pass membrane protein</topology>
    </subcellularLocation>
</comment>
<feature type="binding site" description="axial binding residue" evidence="17">
    <location>
        <position position="105"/>
    </location>
    <ligand>
        <name>heme b</name>
        <dbReference type="ChEBI" id="CHEBI:60344"/>
        <label>b566</label>
    </ligand>
    <ligandPart>
        <name>Fe</name>
        <dbReference type="ChEBI" id="CHEBI:18248"/>
    </ligandPart>
</feature>
<dbReference type="PROSITE" id="PS51002">
    <property type="entry name" value="CYTB_NTER"/>
    <property type="match status" value="1"/>
</dbReference>
<comment type="function">
    <text evidence="1 18">Component of the ubiquinol-cytochrome c reductase complex (complex III or cytochrome b-c1 complex) that is part of the mitochondrial respiratory chain. The b-c1 complex mediates electron transfer from ubiquinol to cytochrome c. Contributes to the generation of a proton gradient across the mitochondrial membrane that is then used for ATP synthesis.</text>
</comment>
<dbReference type="GO" id="GO:0046872">
    <property type="term" value="F:metal ion binding"/>
    <property type="evidence" value="ECO:0007669"/>
    <property type="project" value="UniProtKB-UniRule"/>
</dbReference>
<evidence type="ECO:0000256" key="18">
    <source>
        <dbReference type="RuleBase" id="RU362117"/>
    </source>
</evidence>
<keyword evidence="5 17" id="KW-0349">Heme</keyword>
<evidence type="ECO:0000259" key="19">
    <source>
        <dbReference type="PROSITE" id="PS51002"/>
    </source>
</evidence>
<evidence type="ECO:0000256" key="4">
    <source>
        <dbReference type="ARBA" id="ARBA00022448"/>
    </source>
</evidence>
<keyword evidence="13" id="KW-0830">Ubiquinone</keyword>
<reference evidence="21" key="1">
    <citation type="submission" date="2015-03" db="EMBL/GenBank/DDBJ databases">
        <title>Mitochondrial variation in chaetognaths.</title>
        <authorList>
            <person name="Marletaz F."/>
            <person name="Le Parco Y."/>
            <person name="Liu S."/>
            <person name="Peijnenburg K."/>
        </authorList>
    </citation>
    <scope>NUCLEOTIDE SEQUENCE</scope>
    <source>
        <strain evidence="21">SE-S3-69</strain>
    </source>
</reference>
<dbReference type="SUPFAM" id="SSF81648">
    <property type="entry name" value="a domain/subunit of cytochrome bc1 complex (Ubiquinol-cytochrome c reductase)"/>
    <property type="match status" value="1"/>
</dbReference>
<geneLocation type="mitochondrion" evidence="21"/>
<comment type="similarity">
    <text evidence="18">Belongs to the cytochrome b family.</text>
</comment>
<dbReference type="PANTHER" id="PTHR19271">
    <property type="entry name" value="CYTOCHROME B"/>
    <property type="match status" value="1"/>
</dbReference>
<evidence type="ECO:0000256" key="8">
    <source>
        <dbReference type="ARBA" id="ARBA00022723"/>
    </source>
</evidence>
<evidence type="ECO:0000256" key="14">
    <source>
        <dbReference type="ARBA" id="ARBA00023128"/>
    </source>
</evidence>
<feature type="binding site" description="axial binding residue" evidence="17">
    <location>
        <position position="190"/>
    </location>
    <ligand>
        <name>heme b</name>
        <dbReference type="ChEBI" id="CHEBI:60344"/>
        <label>b562</label>
    </ligand>
    <ligandPart>
        <name>Fe</name>
        <dbReference type="ChEBI" id="CHEBI:18248"/>
    </ligandPart>
</feature>
<feature type="transmembrane region" description="Helical" evidence="18">
    <location>
        <begin position="153"/>
        <end position="174"/>
    </location>
</feature>
<name>A0A141CKW0_9BILA</name>
<dbReference type="InterPro" id="IPR005798">
    <property type="entry name" value="Cyt_b/b6_C"/>
</dbReference>
<feature type="domain" description="Cytochrome b/b6 C-terminal region profile" evidence="20">
    <location>
        <begin position="218"/>
        <end position="385"/>
    </location>
</feature>
<evidence type="ECO:0000256" key="17">
    <source>
        <dbReference type="PIRSR" id="PIRSR038885-2"/>
    </source>
</evidence>
<dbReference type="GO" id="GO:0016491">
    <property type="term" value="F:oxidoreductase activity"/>
    <property type="evidence" value="ECO:0007669"/>
    <property type="project" value="UniProtKB-UniRule"/>
</dbReference>
<dbReference type="Gene3D" id="1.20.810.10">
    <property type="entry name" value="Cytochrome Bc1 Complex, Chain C"/>
    <property type="match status" value="1"/>
</dbReference>
<dbReference type="Pfam" id="PF00033">
    <property type="entry name" value="Cytochrome_B"/>
    <property type="match status" value="1"/>
</dbReference>
<feature type="binding site" description="axial binding residue" evidence="17">
    <location>
        <position position="91"/>
    </location>
    <ligand>
        <name>heme b</name>
        <dbReference type="ChEBI" id="CHEBI:60344"/>
        <label>b562</label>
    </ligand>
    <ligandPart>
        <name>Fe</name>
        <dbReference type="ChEBI" id="CHEBI:18248"/>
    </ligandPart>
</feature>
<evidence type="ECO:0000256" key="1">
    <source>
        <dbReference type="ARBA" id="ARBA00002566"/>
    </source>
</evidence>
<dbReference type="EMBL" id="KP899765">
    <property type="protein sequence ID" value="AKS04156.1"/>
    <property type="molecule type" value="Genomic_DNA"/>
</dbReference>
<evidence type="ECO:0000256" key="3">
    <source>
        <dbReference type="ARBA" id="ARBA00013531"/>
    </source>
</evidence>
<sequence length="385" mass="43075">MCCLNFFTSMRVRHSDPLLKIMNGTLIDLPSPINFSMWWNFGSLLGLVLIIQLATGLFLAMHYTCDVHLAFASVNHIFRDVNSGWFLRSAHANGASFFFMCLYCHIGRGIYYGSYMFVKTWFSGVSLLILVMAAAFLGYVLPWGQMSFWGATVITNLFSAFPYVGPSLVTWLWGGFAVGNATLTRFFTFHFLVPFIASAMAGLHIFLLHATGSNNPLGVNSTSDKIPFHWYYSVKDMLGFVVLFSLLFSLVIFAPNYLGEPDNFIAANPMSTPAHIMPEWYFLFSYCALRSIPNKLGGVLALFFSLLILLVLPLIYDCKMKGSAFYPLAGGMFWSLVVVFVMMTMMGMAPVEAPYTYIGLGATILYFMIFCLLAKVSSLLEKVLM</sequence>
<dbReference type="GO" id="GO:0005743">
    <property type="term" value="C:mitochondrial inner membrane"/>
    <property type="evidence" value="ECO:0007669"/>
    <property type="project" value="UniProtKB-SubCell"/>
</dbReference>
<feature type="transmembrane region" description="Helical" evidence="18">
    <location>
        <begin position="237"/>
        <end position="258"/>
    </location>
</feature>
<evidence type="ECO:0000256" key="13">
    <source>
        <dbReference type="ARBA" id="ARBA00023075"/>
    </source>
</evidence>
<feature type="transmembrane region" description="Helical" evidence="18">
    <location>
        <begin position="328"/>
        <end position="349"/>
    </location>
</feature>
<evidence type="ECO:0000259" key="20">
    <source>
        <dbReference type="PROSITE" id="PS51003"/>
    </source>
</evidence>
<keyword evidence="15 18" id="KW-0472">Membrane</keyword>
<dbReference type="InterPro" id="IPR005797">
    <property type="entry name" value="Cyt_b/b6_N"/>
</dbReference>
<comment type="cofactor">
    <cofactor evidence="17">
        <name>heme</name>
        <dbReference type="ChEBI" id="CHEBI:30413"/>
    </cofactor>
    <text evidence="17">Binds 2 heme groups non-covalently.</text>
</comment>
<dbReference type="InterPro" id="IPR048259">
    <property type="entry name" value="Cytochrome_b_N_euk/bac"/>
</dbReference>
<feature type="binding site" description="axial binding residue" evidence="17">
    <location>
        <position position="204"/>
    </location>
    <ligand>
        <name>heme b</name>
        <dbReference type="ChEBI" id="CHEBI:60344"/>
        <label>b566</label>
    </ligand>
    <ligandPart>
        <name>Fe</name>
        <dbReference type="ChEBI" id="CHEBI:18248"/>
    </ligandPart>
</feature>
<dbReference type="CDD" id="cd00284">
    <property type="entry name" value="Cytochrome_b_N"/>
    <property type="match status" value="1"/>
</dbReference>
<evidence type="ECO:0000256" key="16">
    <source>
        <dbReference type="PIRSR" id="PIRSR038885-1"/>
    </source>
</evidence>
<evidence type="ECO:0000256" key="9">
    <source>
        <dbReference type="ARBA" id="ARBA00022792"/>
    </source>
</evidence>
<organism evidence="21">
    <name type="scientific">Parasagitta elegans</name>
    <dbReference type="NCBI Taxonomy" id="1562708"/>
    <lineage>
        <taxon>Eukaryota</taxon>
        <taxon>Metazoa</taxon>
        <taxon>Spiralia</taxon>
        <taxon>Gnathifera</taxon>
        <taxon>Chaetognatha</taxon>
        <taxon>Sagittoidea</taxon>
        <taxon>Aphragmophora</taxon>
        <taxon>Ctenodontina</taxon>
        <taxon>Sagittidae</taxon>
        <taxon>Parasagitta</taxon>
    </lineage>
</organism>
<evidence type="ECO:0000313" key="21">
    <source>
        <dbReference type="EMBL" id="AKS04156.1"/>
    </source>
</evidence>
<evidence type="ECO:0000256" key="7">
    <source>
        <dbReference type="ARBA" id="ARBA00022692"/>
    </source>
</evidence>
<evidence type="ECO:0000256" key="11">
    <source>
        <dbReference type="ARBA" id="ARBA00022989"/>
    </source>
</evidence>
<feature type="transmembrane region" description="Helical" evidence="18">
    <location>
        <begin position="296"/>
        <end position="316"/>
    </location>
</feature>
<feature type="binding site" evidence="16">
    <location>
        <position position="209"/>
    </location>
    <ligand>
        <name>a ubiquinone</name>
        <dbReference type="ChEBI" id="CHEBI:16389"/>
    </ligand>
</feature>
<feature type="transmembrane region" description="Helical" evidence="18">
    <location>
        <begin position="38"/>
        <end position="60"/>
    </location>
</feature>
<feature type="transmembrane region" description="Helical" evidence="18">
    <location>
        <begin position="121"/>
        <end position="141"/>
    </location>
</feature>
<comment type="cofactor">
    <cofactor evidence="18">
        <name>heme b</name>
        <dbReference type="ChEBI" id="CHEBI:60344"/>
    </cofactor>
    <text evidence="18">Binds 2 heme groups non-covalently.</text>
</comment>
<dbReference type="PROSITE" id="PS51003">
    <property type="entry name" value="CYTB_CTER"/>
    <property type="match status" value="1"/>
</dbReference>
<dbReference type="AlphaFoldDB" id="A0A141CKW0"/>
<protein>
    <recommendedName>
        <fullName evidence="3 18">Cytochrome b</fullName>
    </recommendedName>
</protein>
<dbReference type="GO" id="GO:0008121">
    <property type="term" value="F:quinol-cytochrome-c reductase activity"/>
    <property type="evidence" value="ECO:0007669"/>
    <property type="project" value="InterPro"/>
</dbReference>
<accession>A0A141CKW0</accession>
<dbReference type="PANTHER" id="PTHR19271:SF16">
    <property type="entry name" value="CYTOCHROME B"/>
    <property type="match status" value="1"/>
</dbReference>
<keyword evidence="6 18" id="KW-0679">Respiratory chain</keyword>
<evidence type="ECO:0000256" key="2">
    <source>
        <dbReference type="ARBA" id="ARBA00004448"/>
    </source>
</evidence>
<keyword evidence="14 18" id="KW-0496">Mitochondrion</keyword>
<keyword evidence="12 17" id="KW-0408">Iron</keyword>
<feature type="transmembrane region" description="Helical" evidence="18">
    <location>
        <begin position="186"/>
        <end position="208"/>
    </location>
</feature>
<dbReference type="InterPro" id="IPR030689">
    <property type="entry name" value="Cytochrome_b"/>
</dbReference>
<dbReference type="GO" id="GO:0006122">
    <property type="term" value="P:mitochondrial electron transport, ubiquinol to cytochrome c"/>
    <property type="evidence" value="ECO:0007669"/>
    <property type="project" value="TreeGrafter"/>
</dbReference>
<gene>
    <name evidence="21" type="primary">CYTB</name>
</gene>